<protein>
    <submittedName>
        <fullName evidence="1">Uncharacterized protein</fullName>
    </submittedName>
</protein>
<name>A0AA38PJX0_9AGAR</name>
<accession>A0AA38PJX0</accession>
<reference evidence="1" key="1">
    <citation type="submission" date="2022-08" db="EMBL/GenBank/DDBJ databases">
        <authorList>
            <consortium name="DOE Joint Genome Institute"/>
            <person name="Min B."/>
            <person name="Riley R."/>
            <person name="Sierra-Patev S."/>
            <person name="Naranjo-Ortiz M."/>
            <person name="Looney B."/>
            <person name="Konkel Z."/>
            <person name="Slot J.C."/>
            <person name="Sakamoto Y."/>
            <person name="Steenwyk J.L."/>
            <person name="Rokas A."/>
            <person name="Carro J."/>
            <person name="Camarero S."/>
            <person name="Ferreira P."/>
            <person name="Molpeceres G."/>
            <person name="Ruiz-Duenas F.J."/>
            <person name="Serrano A."/>
            <person name="Henrissat B."/>
            <person name="Drula E."/>
            <person name="Hughes K.W."/>
            <person name="Mata J.L."/>
            <person name="Ishikawa N.K."/>
            <person name="Vargas-Isla R."/>
            <person name="Ushijima S."/>
            <person name="Smith C.A."/>
            <person name="Ahrendt S."/>
            <person name="Andreopoulos W."/>
            <person name="He G."/>
            <person name="Labutti K."/>
            <person name="Lipzen A."/>
            <person name="Ng V."/>
            <person name="Sandor L."/>
            <person name="Barry K."/>
            <person name="Martinez A.T."/>
            <person name="Xiao Y."/>
            <person name="Gibbons J.G."/>
            <person name="Terashima K."/>
            <person name="Hibbett D.S."/>
            <person name="Grigoriev I.V."/>
        </authorList>
    </citation>
    <scope>NUCLEOTIDE SEQUENCE</scope>
    <source>
        <strain evidence="1">TFB9207</strain>
    </source>
</reference>
<dbReference type="EMBL" id="MU805955">
    <property type="protein sequence ID" value="KAJ3844314.1"/>
    <property type="molecule type" value="Genomic_DNA"/>
</dbReference>
<evidence type="ECO:0000313" key="1">
    <source>
        <dbReference type="EMBL" id="KAJ3844314.1"/>
    </source>
</evidence>
<organism evidence="1 2">
    <name type="scientific">Lentinula raphanica</name>
    <dbReference type="NCBI Taxonomy" id="153919"/>
    <lineage>
        <taxon>Eukaryota</taxon>
        <taxon>Fungi</taxon>
        <taxon>Dikarya</taxon>
        <taxon>Basidiomycota</taxon>
        <taxon>Agaricomycotina</taxon>
        <taxon>Agaricomycetes</taxon>
        <taxon>Agaricomycetidae</taxon>
        <taxon>Agaricales</taxon>
        <taxon>Marasmiineae</taxon>
        <taxon>Omphalotaceae</taxon>
        <taxon>Lentinula</taxon>
    </lineage>
</organism>
<sequence>MASKKDNKAFPLKDVLRDLALLRVSEVKLASLVPPSVQPPSSLNGEVESDLEKSYQFTKEARATIKLRHAGKVEEAALGLETVRSGLEDFVKGLEGEKE</sequence>
<proteinExistence type="predicted"/>
<evidence type="ECO:0000313" key="2">
    <source>
        <dbReference type="Proteomes" id="UP001163846"/>
    </source>
</evidence>
<gene>
    <name evidence="1" type="ORF">F5878DRAFT_136377</name>
</gene>
<dbReference type="Proteomes" id="UP001163846">
    <property type="component" value="Unassembled WGS sequence"/>
</dbReference>
<dbReference type="AlphaFoldDB" id="A0AA38PJX0"/>
<keyword evidence="2" id="KW-1185">Reference proteome</keyword>
<comment type="caution">
    <text evidence="1">The sequence shown here is derived from an EMBL/GenBank/DDBJ whole genome shotgun (WGS) entry which is preliminary data.</text>
</comment>